<keyword evidence="2" id="KW-0812">Transmembrane</keyword>
<evidence type="ECO:0000313" key="4">
    <source>
        <dbReference type="EMBL" id="MBJ7609319.1"/>
    </source>
</evidence>
<feature type="region of interest" description="Disordered" evidence="1">
    <location>
        <begin position="755"/>
        <end position="781"/>
    </location>
</feature>
<dbReference type="InterPro" id="IPR029062">
    <property type="entry name" value="Class_I_gatase-like"/>
</dbReference>
<dbReference type="AlphaFoldDB" id="A0A934KMU6"/>
<keyword evidence="2" id="KW-0472">Membrane</keyword>
<evidence type="ECO:0000256" key="3">
    <source>
        <dbReference type="SAM" id="SignalP"/>
    </source>
</evidence>
<evidence type="ECO:0000256" key="1">
    <source>
        <dbReference type="SAM" id="MobiDB-lite"/>
    </source>
</evidence>
<reference evidence="4 5" key="1">
    <citation type="submission" date="2020-10" db="EMBL/GenBank/DDBJ databases">
        <title>Ca. Dormibacterota MAGs.</title>
        <authorList>
            <person name="Montgomery K."/>
        </authorList>
    </citation>
    <scope>NUCLEOTIDE SEQUENCE [LARGE SCALE GENOMIC DNA]</scope>
    <source>
        <strain evidence="4">Mitchell_Peninsula_5</strain>
    </source>
</reference>
<feature type="chain" id="PRO_5037991500" description="DUF11 domain-containing protein" evidence="3">
    <location>
        <begin position="36"/>
        <end position="853"/>
    </location>
</feature>
<feature type="transmembrane region" description="Helical" evidence="2">
    <location>
        <begin position="418"/>
        <end position="440"/>
    </location>
</feature>
<comment type="caution">
    <text evidence="4">The sequence shown here is derived from an EMBL/GenBank/DDBJ whole genome shotgun (WGS) entry which is preliminary data.</text>
</comment>
<proteinExistence type="predicted"/>
<accession>A0A934KMU6</accession>
<name>A0A934KMU6_9BACT</name>
<dbReference type="SUPFAM" id="SSF52317">
    <property type="entry name" value="Class I glutamine amidotransferase-like"/>
    <property type="match status" value="1"/>
</dbReference>
<dbReference type="EMBL" id="JAEKNN010000035">
    <property type="protein sequence ID" value="MBJ7609319.1"/>
    <property type="molecule type" value="Genomic_DNA"/>
</dbReference>
<evidence type="ECO:0000256" key="2">
    <source>
        <dbReference type="SAM" id="Phobius"/>
    </source>
</evidence>
<evidence type="ECO:0008006" key="6">
    <source>
        <dbReference type="Google" id="ProtNLM"/>
    </source>
</evidence>
<feature type="signal peptide" evidence="3">
    <location>
        <begin position="1"/>
        <end position="35"/>
    </location>
</feature>
<protein>
    <recommendedName>
        <fullName evidence="6">DUF11 domain-containing protein</fullName>
    </recommendedName>
</protein>
<sequence>MSGVRRAPQRRWLGCAAGCVLTGLGLGPLATLAHAASAVEVSVASQYPGGAAGTWLPLTVTIVNRGGDFSGGLELSEDAPQSPLTTHCVSVPGGGVACNTTGFPNQSGPGGSTVKYRVAVDLAGGTTKHLTITMPTSTSAIHARLVDGGGSQTATTDYQPGATFGSTVDAVAVVSDEPSALDAIGGLRLADGAQPTITHLSVGDLPTTAASLDGFLAVIVDDAATAGLSAAQGGALVTYAQGGGTIVLAGSDWRALMAGLPAPLSVAVDGGASSLADATHLDTILGTSAPAHPVPVTALRPAGSGAVTLTEGASPIEVSARLGIGEVVALGLDPAAADTAAWPGTQALLRREVDAAWDRHQSAEPTLFNRAASVSEAITNGQGPNPPSAALLGLVIAGYIVVVGPGVFVVLRRLRRAALGWFVVPMVAVLTTAVMVVTGLGSAGHDASLAVVRVVTLSADGHSAKVHTLGSLFLSNGGSRTVRLDGGGAITALAEGGNSTHGFVIDPSAGTARLDGAAPATFHTVATDTVVAGAGTVAATVTAGAITITGTVSDQLGVAFTDWQMVYPDGTSAKGGRLAPASRSTINETTASLTPTNPGQCCGGPFNGPPTASTDPGARAEALLSAVAQEEQGVGGDGRVTFVGLVDGTIPGLPAVEADGTAVSEVDIVVAPRHFAPASARASITLVDASNTTSGQGPPGFPGKGGFPGQGLMGRGYLGPIIQPNGSLVYAADLGTEPRGTVTVDLPGVAICSIGPGQGGPGPGGPGPGGPGGQICNGLPSAPGPNGGLVLEVYDPGANSWQPLAFQNARTSVTIDHPGSLLLNGSLLLRVRSASATISIPRISVVSTAVGSS</sequence>
<keyword evidence="2" id="KW-1133">Transmembrane helix</keyword>
<gene>
    <name evidence="4" type="ORF">JF887_07790</name>
</gene>
<feature type="transmembrane region" description="Helical" evidence="2">
    <location>
        <begin position="389"/>
        <end position="411"/>
    </location>
</feature>
<organism evidence="4 5">
    <name type="scientific">Candidatus Amunia macphersoniae</name>
    <dbReference type="NCBI Taxonomy" id="3127014"/>
    <lineage>
        <taxon>Bacteria</taxon>
        <taxon>Bacillati</taxon>
        <taxon>Candidatus Dormiibacterota</taxon>
        <taxon>Candidatus Dormibacteria</taxon>
        <taxon>Candidatus Aeolococcales</taxon>
        <taxon>Candidatus Aeolococcaceae</taxon>
        <taxon>Candidatus Amunia</taxon>
    </lineage>
</organism>
<dbReference type="Proteomes" id="UP000614410">
    <property type="component" value="Unassembled WGS sequence"/>
</dbReference>
<evidence type="ECO:0000313" key="5">
    <source>
        <dbReference type="Proteomes" id="UP000614410"/>
    </source>
</evidence>
<keyword evidence="3" id="KW-0732">Signal</keyword>